<reference evidence="1 2" key="1">
    <citation type="submission" date="2023-07" db="EMBL/GenBank/DDBJ databases">
        <title>Description of novel actinomycetes strains, isolated from tidal flat sediment.</title>
        <authorList>
            <person name="Lu C."/>
        </authorList>
    </citation>
    <scope>NUCLEOTIDE SEQUENCE [LARGE SCALE GENOMIC DNA]</scope>
    <source>
        <strain evidence="1 2">SYSU T00b441</strain>
    </source>
</reference>
<name>A0ABT9D9E7_9CELL</name>
<dbReference type="RefSeq" id="WP_304600834.1">
    <property type="nucleotide sequence ID" value="NZ_JAUQYO010000001.1"/>
</dbReference>
<evidence type="ECO:0000313" key="1">
    <source>
        <dbReference type="EMBL" id="MDO8107200.1"/>
    </source>
</evidence>
<dbReference type="Proteomes" id="UP001232536">
    <property type="component" value="Unassembled WGS sequence"/>
</dbReference>
<sequence length="42" mass="5023">MHPQTAWSLAAQQRVQTMNDAHLRQVRRPPHRAQTRRAHRAR</sequence>
<comment type="caution">
    <text evidence="1">The sequence shown here is derived from an EMBL/GenBank/DDBJ whole genome shotgun (WGS) entry which is preliminary data.</text>
</comment>
<dbReference type="EMBL" id="JAUQYP010000001">
    <property type="protein sequence ID" value="MDO8107200.1"/>
    <property type="molecule type" value="Genomic_DNA"/>
</dbReference>
<protein>
    <submittedName>
        <fullName evidence="1">Uncharacterized protein</fullName>
    </submittedName>
</protein>
<evidence type="ECO:0000313" key="2">
    <source>
        <dbReference type="Proteomes" id="UP001232536"/>
    </source>
</evidence>
<gene>
    <name evidence="1" type="ORF">Q6348_08325</name>
</gene>
<proteinExistence type="predicted"/>
<keyword evidence="2" id="KW-1185">Reference proteome</keyword>
<organism evidence="1 2">
    <name type="scientific">Actinotalea lenta</name>
    <dbReference type="NCBI Taxonomy" id="3064654"/>
    <lineage>
        <taxon>Bacteria</taxon>
        <taxon>Bacillati</taxon>
        <taxon>Actinomycetota</taxon>
        <taxon>Actinomycetes</taxon>
        <taxon>Micrococcales</taxon>
        <taxon>Cellulomonadaceae</taxon>
        <taxon>Actinotalea</taxon>
    </lineage>
</organism>
<accession>A0ABT9D9E7</accession>